<protein>
    <recommendedName>
        <fullName evidence="1">Aminoglycoside phosphotransferase domain-containing protein</fullName>
    </recommendedName>
</protein>
<gene>
    <name evidence="2" type="ORF">K461DRAFT_308246</name>
</gene>
<dbReference type="InterPro" id="IPR002575">
    <property type="entry name" value="Aminoglycoside_PTrfase"/>
</dbReference>
<dbReference type="Proteomes" id="UP000799439">
    <property type="component" value="Unassembled WGS sequence"/>
</dbReference>
<name>A0A9P4IYW1_9PEZI</name>
<organism evidence="2 3">
    <name type="scientific">Myriangium duriaei CBS 260.36</name>
    <dbReference type="NCBI Taxonomy" id="1168546"/>
    <lineage>
        <taxon>Eukaryota</taxon>
        <taxon>Fungi</taxon>
        <taxon>Dikarya</taxon>
        <taxon>Ascomycota</taxon>
        <taxon>Pezizomycotina</taxon>
        <taxon>Dothideomycetes</taxon>
        <taxon>Dothideomycetidae</taxon>
        <taxon>Myriangiales</taxon>
        <taxon>Myriangiaceae</taxon>
        <taxon>Myriangium</taxon>
    </lineage>
</organism>
<accession>A0A9P4IYW1</accession>
<reference evidence="2" key="1">
    <citation type="journal article" date="2020" name="Stud. Mycol.">
        <title>101 Dothideomycetes genomes: a test case for predicting lifestyles and emergence of pathogens.</title>
        <authorList>
            <person name="Haridas S."/>
            <person name="Albert R."/>
            <person name="Binder M."/>
            <person name="Bloem J."/>
            <person name="Labutti K."/>
            <person name="Salamov A."/>
            <person name="Andreopoulos B."/>
            <person name="Baker S."/>
            <person name="Barry K."/>
            <person name="Bills G."/>
            <person name="Bluhm B."/>
            <person name="Cannon C."/>
            <person name="Castanera R."/>
            <person name="Culley D."/>
            <person name="Daum C."/>
            <person name="Ezra D."/>
            <person name="Gonzalez J."/>
            <person name="Henrissat B."/>
            <person name="Kuo A."/>
            <person name="Liang C."/>
            <person name="Lipzen A."/>
            <person name="Lutzoni F."/>
            <person name="Magnuson J."/>
            <person name="Mondo S."/>
            <person name="Nolan M."/>
            <person name="Ohm R."/>
            <person name="Pangilinan J."/>
            <person name="Park H.-J."/>
            <person name="Ramirez L."/>
            <person name="Alfaro M."/>
            <person name="Sun H."/>
            <person name="Tritt A."/>
            <person name="Yoshinaga Y."/>
            <person name="Zwiers L.-H."/>
            <person name="Turgeon B."/>
            <person name="Goodwin S."/>
            <person name="Spatafora J."/>
            <person name="Crous P."/>
            <person name="Grigoriev I."/>
        </authorList>
    </citation>
    <scope>NUCLEOTIDE SEQUENCE</scope>
    <source>
        <strain evidence="2">CBS 260.36</strain>
    </source>
</reference>
<evidence type="ECO:0000313" key="3">
    <source>
        <dbReference type="Proteomes" id="UP000799439"/>
    </source>
</evidence>
<proteinExistence type="predicted"/>
<evidence type="ECO:0000259" key="1">
    <source>
        <dbReference type="Pfam" id="PF01636"/>
    </source>
</evidence>
<dbReference type="InterPro" id="IPR011009">
    <property type="entry name" value="Kinase-like_dom_sf"/>
</dbReference>
<evidence type="ECO:0000313" key="2">
    <source>
        <dbReference type="EMBL" id="KAF2150347.1"/>
    </source>
</evidence>
<dbReference type="AlphaFoldDB" id="A0A9P4IYW1"/>
<dbReference type="OrthoDB" id="5598852at2759"/>
<feature type="domain" description="Aminoglycoside phosphotransferase" evidence="1">
    <location>
        <begin position="84"/>
        <end position="145"/>
    </location>
</feature>
<comment type="caution">
    <text evidence="2">The sequence shown here is derived from an EMBL/GenBank/DDBJ whole genome shotgun (WGS) entry which is preliminary data.</text>
</comment>
<keyword evidence="3" id="KW-1185">Reference proteome</keyword>
<dbReference type="SUPFAM" id="SSF56112">
    <property type="entry name" value="Protein kinase-like (PK-like)"/>
    <property type="match status" value="1"/>
</dbReference>
<dbReference type="EMBL" id="ML996089">
    <property type="protein sequence ID" value="KAF2150347.1"/>
    <property type="molecule type" value="Genomic_DNA"/>
</dbReference>
<dbReference type="Pfam" id="PF01636">
    <property type="entry name" value="APH"/>
    <property type="match status" value="1"/>
</dbReference>
<sequence>MLEDGREVVIQFRPEPLDIKPFEARPGAKVPEGNTPQRGYPSCDLWAECLPRDMLPKPSRTATTIDGHIRPHLQLILASNDAQIRQFHSTAHTMLAKLDKLKILPLFVAHFDLNDVNIMVDNNYEVSGIVDWELSTPLPFGMGFARIHTLAGEYSDRKFCVPDEFEDAERGFWEEIQDGIPDHVRKVFKDSPELIQDAVLLGTLLDAFQLDDGKIGGYNQAVVEALPKLLTYQLPMVRGDASPYSV</sequence>